<organism evidence="1 2">
    <name type="scientific">Candidatus Lokiarchaeum ossiferum</name>
    <dbReference type="NCBI Taxonomy" id="2951803"/>
    <lineage>
        <taxon>Archaea</taxon>
        <taxon>Promethearchaeati</taxon>
        <taxon>Promethearchaeota</taxon>
        <taxon>Promethearchaeia</taxon>
        <taxon>Promethearchaeales</taxon>
        <taxon>Promethearchaeaceae</taxon>
        <taxon>Candidatus Lokiarchaeum</taxon>
    </lineage>
</organism>
<protein>
    <recommendedName>
        <fullName evidence="3">UDP-N-acetylglucosamine 2-epimerase domain-containing protein</fullName>
    </recommendedName>
</protein>
<keyword evidence="2" id="KW-1185">Reference proteome</keyword>
<dbReference type="EMBL" id="CP104013">
    <property type="protein sequence ID" value="UYP48062.1"/>
    <property type="molecule type" value="Genomic_DNA"/>
</dbReference>
<gene>
    <name evidence="1" type="ORF">NEF87_004347</name>
</gene>
<evidence type="ECO:0000313" key="2">
    <source>
        <dbReference type="Proteomes" id="UP001208689"/>
    </source>
</evidence>
<dbReference type="SUPFAM" id="SSF53756">
    <property type="entry name" value="UDP-Glycosyltransferase/glycogen phosphorylase"/>
    <property type="match status" value="1"/>
</dbReference>
<reference evidence="1" key="1">
    <citation type="submission" date="2022-09" db="EMBL/GenBank/DDBJ databases">
        <title>Actin cytoskeleton and complex cell architecture in an #Asgard archaeon.</title>
        <authorList>
            <person name="Ponce Toledo R.I."/>
            <person name="Schleper C."/>
            <person name="Rodrigues Oliveira T."/>
            <person name="Wollweber F."/>
            <person name="Xu J."/>
            <person name="Rittmann S."/>
            <person name="Klingl A."/>
            <person name="Pilhofer M."/>
        </authorList>
    </citation>
    <scope>NUCLEOTIDE SEQUENCE</scope>
    <source>
        <strain evidence="1">B-35</strain>
    </source>
</reference>
<sequence length="660" mass="77767">MHLTVDNAEKIGFIFFNEIQLLKFRFAEKFNNFFLFNDNFDEVEFQFLKSIKKTIFQFKSKNILKNLKKSTVKCDNFYDHLNSKSIREVNFKSIEIYNYILKNSLNLNNSTFNDVNLIKVYRMSILLDLIDIFSQLRGLTNFLEKKNLKYILIASSTRQISHIISKNISKEFSNLKCIGVAKKKEKQLVNPKLRNFLWSIYFIKEKIDYLKKSWIKTTKNSYNLSTRNIKINFDHRRLLILIVSENQFQRVIIVLNELIKEKDLDIYALLMPTVATFKNIAYLNSIKIFTFDISNDLSLYRKSRELYDFNSWISNYFKKEIYNFDRKSPPKYPNERNLIHSILLKNFTKFPILIKIQQIMQQCFRKIQPSLSIYLNEYIPESKIFEQLSKKYGSKLIFIPHCAAGGYLYEPLTMDYAFLSGAMENMYYSSLPGSTKSKTQVIITGSPHYDKLFQLKEEKIKNKSKIIFSLKKKLKLTKETKIILLVTNPINKTLLEIMIKSVVLSANQYEDVHLIIKLHPREFSSDFHTKIVNTYGNPDKTTILKHGNIELYDLFLICDIVVGRLTNALIEAVLFDKNVIDLDYDNYGDLYNLHKYDSEIRITDPKNLNEFVKKLLNNEEIVAQLKKGRKVYENLLSDGKKFQSAKIMKEKIIEILKSEN</sequence>
<dbReference type="Proteomes" id="UP001208689">
    <property type="component" value="Chromosome"/>
</dbReference>
<accession>A0ABY6HX19</accession>
<evidence type="ECO:0000313" key="1">
    <source>
        <dbReference type="EMBL" id="UYP48062.1"/>
    </source>
</evidence>
<name>A0ABY6HX19_9ARCH</name>
<proteinExistence type="predicted"/>
<evidence type="ECO:0008006" key="3">
    <source>
        <dbReference type="Google" id="ProtNLM"/>
    </source>
</evidence>